<name>A0A915A1A5_PARUN</name>
<protein>
    <submittedName>
        <fullName evidence="2">Homologous-pairing protein 2 winged helix domain-containing protein</fullName>
    </submittedName>
</protein>
<organism evidence="1 2">
    <name type="scientific">Parascaris univalens</name>
    <name type="common">Nematode worm</name>
    <dbReference type="NCBI Taxonomy" id="6257"/>
    <lineage>
        <taxon>Eukaryota</taxon>
        <taxon>Metazoa</taxon>
        <taxon>Ecdysozoa</taxon>
        <taxon>Nematoda</taxon>
        <taxon>Chromadorea</taxon>
        <taxon>Rhabditida</taxon>
        <taxon>Spirurina</taxon>
        <taxon>Ascaridomorpha</taxon>
        <taxon>Ascaridoidea</taxon>
        <taxon>Ascarididae</taxon>
        <taxon>Parascaris</taxon>
    </lineage>
</organism>
<dbReference type="WBParaSite" id="PgE150_g002_t03">
    <property type="protein sequence ID" value="PgE150_g002_t03"/>
    <property type="gene ID" value="PgE150_g002"/>
</dbReference>
<proteinExistence type="predicted"/>
<sequence>RMTALDWVLNHELCNHVRENGLKENSLFNPMRRGKDLSAFAIAMEKQIETVPGGLLLVGVRTICAAPRKDFRMSKAALEDKERLAHHPALHRFCISCQLVTGGGRM</sequence>
<keyword evidence="1" id="KW-1185">Reference proteome</keyword>
<accession>A0A915A1A5</accession>
<evidence type="ECO:0000313" key="2">
    <source>
        <dbReference type="WBParaSite" id="PgE150_g002_t03"/>
    </source>
</evidence>
<reference evidence="2" key="1">
    <citation type="submission" date="2022-11" db="UniProtKB">
        <authorList>
            <consortium name="WormBaseParasite"/>
        </authorList>
    </citation>
    <scope>IDENTIFICATION</scope>
</reference>
<evidence type="ECO:0000313" key="1">
    <source>
        <dbReference type="Proteomes" id="UP000887569"/>
    </source>
</evidence>
<dbReference type="AlphaFoldDB" id="A0A915A1A5"/>
<dbReference type="Proteomes" id="UP000887569">
    <property type="component" value="Unplaced"/>
</dbReference>